<dbReference type="EMBL" id="OA884066">
    <property type="protein sequence ID" value="CAD7280233.1"/>
    <property type="molecule type" value="Genomic_DNA"/>
</dbReference>
<feature type="transmembrane region" description="Helical" evidence="7">
    <location>
        <begin position="1061"/>
        <end position="1081"/>
    </location>
</feature>
<evidence type="ECO:0000313" key="9">
    <source>
        <dbReference type="EMBL" id="CAD7280233.1"/>
    </source>
</evidence>
<dbReference type="PANTHER" id="PTHR10796">
    <property type="entry name" value="PATCHED-RELATED"/>
    <property type="match status" value="1"/>
</dbReference>
<evidence type="ECO:0000256" key="1">
    <source>
        <dbReference type="ARBA" id="ARBA00004141"/>
    </source>
</evidence>
<evidence type="ECO:0000256" key="6">
    <source>
        <dbReference type="ARBA" id="ARBA00023180"/>
    </source>
</evidence>
<name>A0A7R9BTF2_9CRUS</name>
<comment type="similarity">
    <text evidence="2">Belongs to the patched family.</text>
</comment>
<feature type="transmembrane region" description="Helical" evidence="7">
    <location>
        <begin position="564"/>
        <end position="584"/>
    </location>
</feature>
<keyword evidence="5 7" id="KW-0472">Membrane</keyword>
<feature type="transmembrane region" description="Helical" evidence="7">
    <location>
        <begin position="1101"/>
        <end position="1125"/>
    </location>
</feature>
<gene>
    <name evidence="9" type="ORF">NMOB1V02_LOCUS7895</name>
</gene>
<proteinExistence type="inferred from homology"/>
<feature type="transmembrane region" description="Helical" evidence="7">
    <location>
        <begin position="1413"/>
        <end position="1438"/>
    </location>
</feature>
<feature type="transmembrane region" description="Helical" evidence="7">
    <location>
        <begin position="246"/>
        <end position="267"/>
    </location>
</feature>
<feature type="transmembrane region" description="Helical" evidence="7">
    <location>
        <begin position="1497"/>
        <end position="1517"/>
    </location>
</feature>
<dbReference type="InterPro" id="IPR003392">
    <property type="entry name" value="PTHD_SSD"/>
</dbReference>
<comment type="subcellular location">
    <subcellularLocation>
        <location evidence="1">Membrane</location>
        <topology evidence="1">Multi-pass membrane protein</topology>
    </subcellularLocation>
</comment>
<sequence>TTNGVDKVKGPKPAGEKLEDCMLVDLGSFMSNIENVEKNETTVNWPIIAFEDDMENLMYGPALFGNPVTIDEGKLLRADAFRLLYVLNEDDPIINEVLPIWSDAIVFKLQSLASKRLKYTDISFITHTYWNQEEFQTLISILKYGTLAGIALVIFTTCATITGDWVTSKFWLGLIAVFTVIMGILSTYAVLALAGVAFTVYTPVVGILTLGIGVDDAFVLLNAWMVTSRKLSVPERLAEVYAEAGISIATTTITNVLSFSIAAMLPIKYFTVFGLNSAVGVGFAYIYTLTFFGAFLALMGKFEEQQRNSITLMRMSRGRDIMDPQSDEKPVTDDEIPTYPIPFLYALNSMEWCKSWAQILNHRFAKFYLAGRDNPLASDVRFNEEGNIIASRFMLQPKALKSVTGYYPLMKYVRGLIRTPPYSAYNITIYNPNNVFLAELYSVMRDQVVPAVLMTCLVMCVVGFIMIPKKDYALYVGLSIASTELGIVGFLRMLGYNIDLMIFNTLVVAFGFSIDCVAHISFAFSKARCDISSPTKCDSCAAAGLSAKCAMQPVDRLTLALKRVMRALFTGSLSTIIAVAPLYFVPSNVIYPFSIGLVITITLSLLHGFVFLPTLLLFVSSRGMPKLLVLPEMFGNYGSRANYAPQQFKPGMSLAPIAESTEISGERKTSVSILAENFPMGKFNKRLSIASCSIIAVLPATLIPASLAYAFVVGIPTTMALSFLHGLCFLPTLWAALPETSLRAMKSLVVDVQGQLTYGIPYGTRSREDMEVMDHFSTYHYDCIPEFLNQNQSLDPGRIMPDRVASLHNILGIILTPKQGKTILKSSIIEEAILVQEEVLRTEVKKHWKKWTFEDLCMQAYSPCIEKDSGADAMQRCMFTNVTSLKETIADFENGETELTWPILLVGKELNEVIFGPAIFGRPYLKNGSLEDATSLRLVFIMNDMDPTVGEVLWEWSEKLAESLIRLQKEKLKDTKISFITKDYWSQEEFELLLLLIRIEMVAAVVLIIFTTFSSMTDDWVTSKFWLGILVVVTVAMSNLTTYALLAIFDIPFANCTPIQGILALGIGVDDGFVLMSAWAVTPKHLSVPERLSLAYGEAGASIALTSITNMIGFAVVSCMPVGFINIYGLNAAVSVAFAYIFTMTFFGGCLALMGRAEEQKRHCITFRKMPDRAQDDDETKYPIPGLSLVLGFDYCKHWAFLLSHKTAKMIMNKPIDYSDPEIQKDLLGIVEFLENDGKFRSATYTDCWLRSFLAYVENNAHLDLNITGEKNFNYNLKKYFLAGRENLLAGDVRFDENGRIMTSRFMLQPEPLDTVMDFQGLMDYAYKIVGKKAYAKYKITMYNPNNPFYAELFRMITTHVVPAMLITCAIMATMGFIFIPDKIYAFFVTMSMISTSLGVIAVLYLWDFGIDLKAFCILNLAFAFSVDSVSHLSFAFSESHGDTPTLRLEMTFRRVMRALFTSSFSTIISVVPAILIPASLAYSFVVGIPMTMVLSFLHGLLFLPTLLAALPGTSLSDCRGKKKRKMTEKDTEVVEEVDVFIRPVVGGTLKLSDL</sequence>
<evidence type="ECO:0000256" key="2">
    <source>
        <dbReference type="ARBA" id="ARBA00005585"/>
    </source>
</evidence>
<keyword evidence="3 7" id="KW-0812">Transmembrane</keyword>
<dbReference type="OrthoDB" id="6510177at2759"/>
<evidence type="ECO:0000256" key="5">
    <source>
        <dbReference type="ARBA" id="ARBA00023136"/>
    </source>
</evidence>
<dbReference type="InterPro" id="IPR000731">
    <property type="entry name" value="SSD"/>
</dbReference>
<dbReference type="EMBL" id="CAJPEX010002029">
    <property type="protein sequence ID" value="CAG0920385.1"/>
    <property type="molecule type" value="Genomic_DNA"/>
</dbReference>
<dbReference type="Proteomes" id="UP000678499">
    <property type="component" value="Unassembled WGS sequence"/>
</dbReference>
<feature type="transmembrane region" description="Helical" evidence="7">
    <location>
        <begin position="1459"/>
        <end position="1485"/>
    </location>
</feature>
<reference evidence="9" key="1">
    <citation type="submission" date="2020-11" db="EMBL/GenBank/DDBJ databases">
        <authorList>
            <person name="Tran Van P."/>
        </authorList>
    </citation>
    <scope>NUCLEOTIDE SEQUENCE</scope>
</reference>
<feature type="transmembrane region" description="Helical" evidence="7">
    <location>
        <begin position="687"/>
        <end position="712"/>
    </location>
</feature>
<feature type="transmembrane region" description="Helical" evidence="7">
    <location>
        <begin position="992"/>
        <end position="1013"/>
    </location>
</feature>
<feature type="transmembrane region" description="Helical" evidence="7">
    <location>
        <begin position="590"/>
        <end position="619"/>
    </location>
</feature>
<feature type="transmembrane region" description="Helical" evidence="7">
    <location>
        <begin position="204"/>
        <end position="225"/>
    </location>
</feature>
<feature type="transmembrane region" description="Helical" evidence="7">
    <location>
        <begin position="1132"/>
        <end position="1154"/>
    </location>
</feature>
<feature type="transmembrane region" description="Helical" evidence="7">
    <location>
        <begin position="1387"/>
        <end position="1407"/>
    </location>
</feature>
<evidence type="ECO:0000256" key="7">
    <source>
        <dbReference type="SAM" id="Phobius"/>
    </source>
</evidence>
<feature type="transmembrane region" description="Helical" evidence="7">
    <location>
        <begin position="718"/>
        <end position="737"/>
    </location>
</feature>
<feature type="transmembrane region" description="Helical" evidence="7">
    <location>
        <begin position="473"/>
        <end position="494"/>
    </location>
</feature>
<evidence type="ECO:0000259" key="8">
    <source>
        <dbReference type="PROSITE" id="PS50156"/>
    </source>
</evidence>
<organism evidence="9">
    <name type="scientific">Notodromas monacha</name>
    <dbReference type="NCBI Taxonomy" id="399045"/>
    <lineage>
        <taxon>Eukaryota</taxon>
        <taxon>Metazoa</taxon>
        <taxon>Ecdysozoa</taxon>
        <taxon>Arthropoda</taxon>
        <taxon>Crustacea</taxon>
        <taxon>Oligostraca</taxon>
        <taxon>Ostracoda</taxon>
        <taxon>Podocopa</taxon>
        <taxon>Podocopida</taxon>
        <taxon>Cypridocopina</taxon>
        <taxon>Cypridoidea</taxon>
        <taxon>Cyprididae</taxon>
        <taxon>Notodromas</taxon>
    </lineage>
</organism>
<feature type="domain" description="SSD" evidence="8">
    <location>
        <begin position="152"/>
        <end position="298"/>
    </location>
</feature>
<feature type="transmembrane region" description="Helical" evidence="7">
    <location>
        <begin position="448"/>
        <end position="467"/>
    </location>
</feature>
<dbReference type="PANTHER" id="PTHR10796:SF92">
    <property type="entry name" value="PATCHED-RELATED, ISOFORM A"/>
    <property type="match status" value="1"/>
</dbReference>
<feature type="transmembrane region" description="Helical" evidence="7">
    <location>
        <begin position="141"/>
        <end position="163"/>
    </location>
</feature>
<feature type="non-terminal residue" evidence="9">
    <location>
        <position position="1555"/>
    </location>
</feature>
<keyword evidence="10" id="KW-1185">Reference proteome</keyword>
<evidence type="ECO:0000313" key="10">
    <source>
        <dbReference type="Proteomes" id="UP000678499"/>
    </source>
</evidence>
<feature type="domain" description="SSD" evidence="8">
    <location>
        <begin position="994"/>
        <end position="1153"/>
    </location>
</feature>
<dbReference type="Pfam" id="PF02460">
    <property type="entry name" value="Patched"/>
    <property type="match status" value="2"/>
</dbReference>
<dbReference type="Gene3D" id="1.20.1640.10">
    <property type="entry name" value="Multidrug efflux transporter AcrB transmembrane domain"/>
    <property type="match status" value="4"/>
</dbReference>
<feature type="transmembrane region" description="Helical" evidence="7">
    <location>
        <begin position="1025"/>
        <end position="1049"/>
    </location>
</feature>
<dbReference type="GO" id="GO:0016020">
    <property type="term" value="C:membrane"/>
    <property type="evidence" value="ECO:0007669"/>
    <property type="project" value="UniProtKB-SubCell"/>
</dbReference>
<dbReference type="InterPro" id="IPR051697">
    <property type="entry name" value="Patched_domain-protein"/>
</dbReference>
<dbReference type="PROSITE" id="PS50156">
    <property type="entry name" value="SSD"/>
    <property type="match status" value="2"/>
</dbReference>
<keyword evidence="6" id="KW-0325">Glycoprotein</keyword>
<protein>
    <recommendedName>
        <fullName evidence="8">SSD domain-containing protein</fullName>
    </recommendedName>
</protein>
<feature type="transmembrane region" description="Helical" evidence="7">
    <location>
        <begin position="170"/>
        <end position="198"/>
    </location>
</feature>
<feature type="transmembrane region" description="Helical" evidence="7">
    <location>
        <begin position="1361"/>
        <end position="1380"/>
    </location>
</feature>
<feature type="transmembrane region" description="Helical" evidence="7">
    <location>
        <begin position="273"/>
        <end position="298"/>
    </location>
</feature>
<accession>A0A7R9BTF2</accession>
<evidence type="ECO:0000256" key="3">
    <source>
        <dbReference type="ARBA" id="ARBA00022692"/>
    </source>
</evidence>
<keyword evidence="4 7" id="KW-1133">Transmembrane helix</keyword>
<evidence type="ECO:0000256" key="4">
    <source>
        <dbReference type="ARBA" id="ARBA00022989"/>
    </source>
</evidence>
<dbReference type="SUPFAM" id="SSF82866">
    <property type="entry name" value="Multidrug efflux transporter AcrB transmembrane domain"/>
    <property type="match status" value="4"/>
</dbReference>